<dbReference type="PANTHER" id="PTHR40572">
    <property type="entry name" value="PROTEIN BAX"/>
    <property type="match status" value="1"/>
</dbReference>
<feature type="transmembrane region" description="Helical" evidence="1">
    <location>
        <begin position="7"/>
        <end position="28"/>
    </location>
</feature>
<dbReference type="Pfam" id="PF01832">
    <property type="entry name" value="Glucosaminidase"/>
    <property type="match status" value="1"/>
</dbReference>
<proteinExistence type="predicted"/>
<keyword evidence="1" id="KW-0472">Membrane</keyword>
<dbReference type="GO" id="GO:0004040">
    <property type="term" value="F:amidase activity"/>
    <property type="evidence" value="ECO:0007669"/>
    <property type="project" value="InterPro"/>
</dbReference>
<dbReference type="SMART" id="SM00047">
    <property type="entry name" value="LYZ2"/>
    <property type="match status" value="1"/>
</dbReference>
<dbReference type="InterPro" id="IPR002901">
    <property type="entry name" value="MGlyc_endo_b_GlcNAc-like_dom"/>
</dbReference>
<feature type="domain" description="Mannosyl-glycoprotein endo-beta-N-acetylglucosamidase-like" evidence="2">
    <location>
        <begin position="170"/>
        <end position="293"/>
    </location>
</feature>
<accession>A0A1W1C984</accession>
<dbReference type="AlphaFoldDB" id="A0A1W1C984"/>
<keyword evidence="1" id="KW-1133">Transmembrane helix</keyword>
<dbReference type="EMBL" id="FPHE01000115">
    <property type="protein sequence ID" value="SFV62314.1"/>
    <property type="molecule type" value="Genomic_DNA"/>
</dbReference>
<keyword evidence="1" id="KW-0812">Transmembrane</keyword>
<protein>
    <submittedName>
        <fullName evidence="3">BAX protein</fullName>
    </submittedName>
</protein>
<dbReference type="InterPro" id="IPR053195">
    <property type="entry name" value="Bax-like"/>
</dbReference>
<dbReference type="PANTHER" id="PTHR40572:SF1">
    <property type="entry name" value="PROTEIN BAX"/>
    <property type="match status" value="1"/>
</dbReference>
<evidence type="ECO:0000313" key="3">
    <source>
        <dbReference type="EMBL" id="SFV62314.1"/>
    </source>
</evidence>
<gene>
    <name evidence="3" type="ORF">MNB_SV-12-914</name>
</gene>
<dbReference type="Gene3D" id="1.10.530.10">
    <property type="match status" value="1"/>
</dbReference>
<sequence>MFNQRRIIKTLLMLTVIQLTLFIAYYIYNNFIKRNKSSVTPHKFITEEQTTPPESIALDKPTIQIVAKRVIKERPEEKLIKKLRRIAPTDSQDIVAINSSRVKPILYTNSVPLSSLSIPQKKQKFIDMMIPSILVAKHHMRRDKERVSALIIKHDISPEDKKWLEDKRKEFKAVDNYELYDKMESHPTSIVIAQAIVESGWGSSKFFQKANNVFGVWSFSKKDNRMAASKKRGKRTIYLKKYKNMEESIYDYFVTLARKDTYKLFQKKRLITEDPYKLVNYLVKYSERGKSYTKELKDMIKKNKLSAYDKCKLDL</sequence>
<name>A0A1W1C984_9ZZZZ</name>
<evidence type="ECO:0000259" key="2">
    <source>
        <dbReference type="SMART" id="SM00047"/>
    </source>
</evidence>
<organism evidence="3">
    <name type="scientific">hydrothermal vent metagenome</name>
    <dbReference type="NCBI Taxonomy" id="652676"/>
    <lineage>
        <taxon>unclassified sequences</taxon>
        <taxon>metagenomes</taxon>
        <taxon>ecological metagenomes</taxon>
    </lineage>
</organism>
<reference evidence="3" key="1">
    <citation type="submission" date="2016-10" db="EMBL/GenBank/DDBJ databases">
        <authorList>
            <person name="de Groot N.N."/>
        </authorList>
    </citation>
    <scope>NUCLEOTIDE SEQUENCE</scope>
</reference>
<evidence type="ECO:0000256" key="1">
    <source>
        <dbReference type="SAM" id="Phobius"/>
    </source>
</evidence>